<gene>
    <name evidence="3" type="ORF">PLOB_00048027</name>
</gene>
<accession>A0ABN8N3B7</accession>
<keyword evidence="1" id="KW-0489">Methyltransferase</keyword>
<evidence type="ECO:0008006" key="5">
    <source>
        <dbReference type="Google" id="ProtNLM"/>
    </source>
</evidence>
<proteinExistence type="predicted"/>
<dbReference type="Proteomes" id="UP001159405">
    <property type="component" value="Unassembled WGS sequence"/>
</dbReference>
<dbReference type="SUPFAM" id="SSF53335">
    <property type="entry name" value="S-adenosyl-L-methionine-dependent methyltransferases"/>
    <property type="match status" value="1"/>
</dbReference>
<dbReference type="PANTHER" id="PTHR40048">
    <property type="entry name" value="RHAMNOSYL O-METHYLTRANSFERASE"/>
    <property type="match status" value="1"/>
</dbReference>
<keyword evidence="4" id="KW-1185">Reference proteome</keyword>
<dbReference type="PANTHER" id="PTHR40048:SF1">
    <property type="entry name" value="RHAMNOSYL O-METHYLTRANSFERASE"/>
    <property type="match status" value="1"/>
</dbReference>
<dbReference type="InterPro" id="IPR029063">
    <property type="entry name" value="SAM-dependent_MTases_sf"/>
</dbReference>
<protein>
    <recommendedName>
        <fullName evidence="5">Rhamnosyl O-methyltransferase</fullName>
    </recommendedName>
</protein>
<dbReference type="Pfam" id="PF04989">
    <property type="entry name" value="RMNT_CmcI"/>
    <property type="match status" value="1"/>
</dbReference>
<name>A0ABN8N3B7_9CNID</name>
<sequence length="245" mass="27811">MEAEHNATEYHKLEAEVTKELSEMKRFASMEERQDSGVLPLDIISTLCHGKYQTYWRGVSLMKDPLDLTILQQLLWELKPRTVIEFGAYKGGSALWIADLLKMYGCQSRVISTDIDLSLLDAEAKKSKDVEFIQGDSSNIEQFFPEEFLKNLQHPWLVIEDAHVNLTGVLGYLEKFTEPGDYICVEDTNPLTPYISNQGLVKNLGYDESGPNKLNELRKFLTGRADRYSEIRNTPISTVTTPPGT</sequence>
<dbReference type="CDD" id="cd02440">
    <property type="entry name" value="AdoMet_MTases"/>
    <property type="match status" value="1"/>
</dbReference>
<evidence type="ECO:0000313" key="3">
    <source>
        <dbReference type="EMBL" id="CAH3041975.1"/>
    </source>
</evidence>
<reference evidence="3 4" key="1">
    <citation type="submission" date="2022-05" db="EMBL/GenBank/DDBJ databases">
        <authorList>
            <consortium name="Genoscope - CEA"/>
            <person name="William W."/>
        </authorList>
    </citation>
    <scope>NUCLEOTIDE SEQUENCE [LARGE SCALE GENOMIC DNA]</scope>
</reference>
<evidence type="ECO:0000256" key="2">
    <source>
        <dbReference type="ARBA" id="ARBA00022679"/>
    </source>
</evidence>
<evidence type="ECO:0000313" key="4">
    <source>
        <dbReference type="Proteomes" id="UP001159405"/>
    </source>
</evidence>
<dbReference type="InterPro" id="IPR007072">
    <property type="entry name" value="RNMT_CmcI"/>
</dbReference>
<keyword evidence="2" id="KW-0808">Transferase</keyword>
<evidence type="ECO:0000256" key="1">
    <source>
        <dbReference type="ARBA" id="ARBA00022603"/>
    </source>
</evidence>
<dbReference type="EMBL" id="CALNXK010000009">
    <property type="protein sequence ID" value="CAH3041975.1"/>
    <property type="molecule type" value="Genomic_DNA"/>
</dbReference>
<comment type="caution">
    <text evidence="3">The sequence shown here is derived from an EMBL/GenBank/DDBJ whole genome shotgun (WGS) entry which is preliminary data.</text>
</comment>
<dbReference type="Gene3D" id="3.40.50.150">
    <property type="entry name" value="Vaccinia Virus protein VP39"/>
    <property type="match status" value="1"/>
</dbReference>
<organism evidence="3 4">
    <name type="scientific">Porites lobata</name>
    <dbReference type="NCBI Taxonomy" id="104759"/>
    <lineage>
        <taxon>Eukaryota</taxon>
        <taxon>Metazoa</taxon>
        <taxon>Cnidaria</taxon>
        <taxon>Anthozoa</taxon>
        <taxon>Hexacorallia</taxon>
        <taxon>Scleractinia</taxon>
        <taxon>Fungiina</taxon>
        <taxon>Poritidae</taxon>
        <taxon>Porites</taxon>
    </lineage>
</organism>